<keyword evidence="1" id="KW-1133">Transmembrane helix</keyword>
<dbReference type="RefSeq" id="WP_114928225.1">
    <property type="nucleotide sequence ID" value="NZ_CP031229.1"/>
</dbReference>
<feature type="transmembrane region" description="Helical" evidence="1">
    <location>
        <begin position="237"/>
        <end position="257"/>
    </location>
</feature>
<reference evidence="2 3" key="1">
    <citation type="submission" date="2018-07" db="EMBL/GenBank/DDBJ databases">
        <title>Complete genome sequencing of Ornithinimicrobium sp. AMA3305.</title>
        <authorList>
            <person name="Bae J.-W."/>
        </authorList>
    </citation>
    <scope>NUCLEOTIDE SEQUENCE [LARGE SCALE GENOMIC DNA]</scope>
    <source>
        <strain evidence="2 3">AMA3305</strain>
    </source>
</reference>
<feature type="transmembrane region" description="Helical" evidence="1">
    <location>
        <begin position="458"/>
        <end position="481"/>
    </location>
</feature>
<evidence type="ECO:0000256" key="1">
    <source>
        <dbReference type="SAM" id="Phobius"/>
    </source>
</evidence>
<gene>
    <name evidence="2" type="ORF">DV701_10295</name>
</gene>
<evidence type="ECO:0000313" key="2">
    <source>
        <dbReference type="EMBL" id="AXH96460.1"/>
    </source>
</evidence>
<keyword evidence="1" id="KW-0812">Transmembrane</keyword>
<organism evidence="2 3">
    <name type="scientific">Ornithinimicrobium avium</name>
    <dbReference type="NCBI Taxonomy" id="2283195"/>
    <lineage>
        <taxon>Bacteria</taxon>
        <taxon>Bacillati</taxon>
        <taxon>Actinomycetota</taxon>
        <taxon>Actinomycetes</taxon>
        <taxon>Micrococcales</taxon>
        <taxon>Ornithinimicrobiaceae</taxon>
        <taxon>Ornithinimicrobium</taxon>
    </lineage>
</organism>
<dbReference type="AlphaFoldDB" id="A0A345NN52"/>
<dbReference type="Proteomes" id="UP000253790">
    <property type="component" value="Chromosome"/>
</dbReference>
<name>A0A345NN52_9MICO</name>
<proteinExistence type="predicted"/>
<feature type="transmembrane region" description="Helical" evidence="1">
    <location>
        <begin position="22"/>
        <end position="40"/>
    </location>
</feature>
<feature type="transmembrane region" description="Helical" evidence="1">
    <location>
        <begin position="127"/>
        <end position="150"/>
    </location>
</feature>
<feature type="transmembrane region" description="Helical" evidence="1">
    <location>
        <begin position="340"/>
        <end position="365"/>
    </location>
</feature>
<dbReference type="KEGG" id="orn:DV701_10295"/>
<feature type="transmembrane region" description="Helical" evidence="1">
    <location>
        <begin position="501"/>
        <end position="523"/>
    </location>
</feature>
<accession>A0A345NN52</accession>
<sequence length="529" mass="54180">MSAVTGTPVLARATLHQDGRNIAPWVLLISLLSASSVLIYRWIFTSEAERTALATSLGLNPALSLIFGPAGDLTSADGFNAWRAGMLGAFFAGLMTILIVARNGRAQEDSGQAELLASAVVGRQTRLFVAVLVASLAAAALGVVCFLLTWASGGGVLASATLAATFTASGLVFAGVAAVTNQLASDARAATATAIGTLGVLYALRGYLDSSAAAAWTGWLTPFGWFARADPGGSPTWWPLLVALGCAVLLTAVAFALQQRRDFGLGMVPQRPGPADGGRGASLPGLTLALHRGSLVGWALAFVGLGLLFGTLVTSVGDLVAQNPAMAAILAAGGVSTDDLSAAFVATVLQIIGIVAAVLGVQIIMRIHAEEVDHRVEPLLAAAVRRPAYLATNLALALVATAGAMLLSGLGLGYMAHRQDAAVSPTDVVSQALVTVVAVWVLVALATAAVGAVPSRRVVGWLGVLATFGLTLLGPTFRLPGWALSISPLRHVPVVSAADPAWSGLAWLTLPLALFLVVAFVGFRRRDIL</sequence>
<feature type="transmembrane region" description="Helical" evidence="1">
    <location>
        <begin position="428"/>
        <end position="451"/>
    </location>
</feature>
<keyword evidence="3" id="KW-1185">Reference proteome</keyword>
<feature type="transmembrane region" description="Helical" evidence="1">
    <location>
        <begin position="82"/>
        <end position="101"/>
    </location>
</feature>
<feature type="transmembrane region" description="Helical" evidence="1">
    <location>
        <begin position="156"/>
        <end position="177"/>
    </location>
</feature>
<protein>
    <submittedName>
        <fullName evidence="2">Multidrug ABC transporter permease</fullName>
    </submittedName>
</protein>
<keyword evidence="1" id="KW-0472">Membrane</keyword>
<dbReference type="OrthoDB" id="2014935at2"/>
<evidence type="ECO:0000313" key="3">
    <source>
        <dbReference type="Proteomes" id="UP000253790"/>
    </source>
</evidence>
<dbReference type="EMBL" id="CP031229">
    <property type="protein sequence ID" value="AXH96460.1"/>
    <property type="molecule type" value="Genomic_DNA"/>
</dbReference>
<feature type="transmembrane region" description="Helical" evidence="1">
    <location>
        <begin position="394"/>
        <end position="416"/>
    </location>
</feature>
<feature type="transmembrane region" description="Helical" evidence="1">
    <location>
        <begin position="295"/>
        <end position="320"/>
    </location>
</feature>